<dbReference type="PROSITE" id="PS51294">
    <property type="entry name" value="HTH_MYB"/>
    <property type="match status" value="1"/>
</dbReference>
<comment type="caution">
    <text evidence="9">The sequence shown here is derived from an EMBL/GenBank/DDBJ whole genome shotgun (WGS) entry which is preliminary data.</text>
</comment>
<evidence type="ECO:0000256" key="5">
    <source>
        <dbReference type="ARBA" id="ARBA00023163"/>
    </source>
</evidence>
<evidence type="ECO:0000256" key="4">
    <source>
        <dbReference type="ARBA" id="ARBA00023054"/>
    </source>
</evidence>
<dbReference type="AlphaFoldDB" id="A0A1Q3CRX9"/>
<dbReference type="SUPFAM" id="SSF46689">
    <property type="entry name" value="Homeodomain-like"/>
    <property type="match status" value="1"/>
</dbReference>
<feature type="domain" description="HTH myb-type" evidence="8">
    <location>
        <begin position="200"/>
        <end position="258"/>
    </location>
</feature>
<dbReference type="Proteomes" id="UP000187406">
    <property type="component" value="Unassembled WGS sequence"/>
</dbReference>
<feature type="region of interest" description="Disordered" evidence="7">
    <location>
        <begin position="336"/>
        <end position="432"/>
    </location>
</feature>
<evidence type="ECO:0000256" key="7">
    <source>
        <dbReference type="SAM" id="MobiDB-lite"/>
    </source>
</evidence>
<dbReference type="NCBIfam" id="TIGR01557">
    <property type="entry name" value="myb_SHAQKYF"/>
    <property type="match status" value="1"/>
</dbReference>
<dbReference type="FunCoup" id="A0A1Q3CRX9">
    <property type="interactions" value="693"/>
</dbReference>
<dbReference type="InterPro" id="IPR025756">
    <property type="entry name" value="Myb_CC_LHEQLE"/>
</dbReference>
<comment type="similarity">
    <text evidence="2">Belongs to the MYB-CC family.</text>
</comment>
<dbReference type="PANTHER" id="PTHR31499">
    <property type="entry name" value="MYB FAMILY TRANSCRIPTION FACTOR PHL11"/>
    <property type="match status" value="1"/>
</dbReference>
<name>A0A1Q3CRX9_CEPFO</name>
<proteinExistence type="inferred from homology"/>
<dbReference type="EMBL" id="BDDD01002772">
    <property type="protein sequence ID" value="GAV82999.1"/>
    <property type="molecule type" value="Genomic_DNA"/>
</dbReference>
<gene>
    <name evidence="9" type="ORF">CFOL_v3_26450</name>
</gene>
<keyword evidence="10" id="KW-1185">Reference proteome</keyword>
<evidence type="ECO:0000256" key="3">
    <source>
        <dbReference type="ARBA" id="ARBA00023015"/>
    </source>
</evidence>
<dbReference type="Pfam" id="PF14379">
    <property type="entry name" value="Myb_CC_LHEQLE"/>
    <property type="match status" value="1"/>
</dbReference>
<feature type="compositionally biased region" description="Basic and acidic residues" evidence="7">
    <location>
        <begin position="363"/>
        <end position="376"/>
    </location>
</feature>
<dbReference type="InterPro" id="IPR009057">
    <property type="entry name" value="Homeodomain-like_sf"/>
</dbReference>
<keyword evidence="5" id="KW-0804">Transcription</keyword>
<comment type="subcellular location">
    <subcellularLocation>
        <location evidence="1">Nucleus</location>
    </subcellularLocation>
</comment>
<evidence type="ECO:0000256" key="1">
    <source>
        <dbReference type="ARBA" id="ARBA00004123"/>
    </source>
</evidence>
<dbReference type="Pfam" id="PF00249">
    <property type="entry name" value="Myb_DNA-binding"/>
    <property type="match status" value="1"/>
</dbReference>
<dbReference type="OrthoDB" id="551907at2759"/>
<dbReference type="FunFam" id="1.10.10.60:FF:000002">
    <property type="entry name" value="Myb family transcription factor"/>
    <property type="match status" value="1"/>
</dbReference>
<evidence type="ECO:0000256" key="6">
    <source>
        <dbReference type="ARBA" id="ARBA00023242"/>
    </source>
</evidence>
<dbReference type="GO" id="GO:0005634">
    <property type="term" value="C:nucleus"/>
    <property type="evidence" value="ECO:0007669"/>
    <property type="project" value="UniProtKB-SubCell"/>
</dbReference>
<feature type="compositionally biased region" description="Polar residues" evidence="7">
    <location>
        <begin position="353"/>
        <end position="362"/>
    </location>
</feature>
<keyword evidence="3" id="KW-0805">Transcription regulation</keyword>
<dbReference type="PANTHER" id="PTHR31499:SF80">
    <property type="entry name" value="HTH MYB-TYPE DOMAIN-CONTAINING PROTEIN"/>
    <property type="match status" value="1"/>
</dbReference>
<reference evidence="10" key="1">
    <citation type="submission" date="2016-04" db="EMBL/GenBank/DDBJ databases">
        <title>Cephalotus genome sequencing.</title>
        <authorList>
            <person name="Fukushima K."/>
            <person name="Hasebe M."/>
            <person name="Fang X."/>
        </authorList>
    </citation>
    <scope>NUCLEOTIDE SEQUENCE [LARGE SCALE GENOMIC DNA]</scope>
    <source>
        <strain evidence="10">cv. St1</strain>
    </source>
</reference>
<dbReference type="Gene3D" id="1.10.10.60">
    <property type="entry name" value="Homeodomain-like"/>
    <property type="match status" value="1"/>
</dbReference>
<keyword evidence="9" id="KW-0238">DNA-binding</keyword>
<evidence type="ECO:0000256" key="2">
    <source>
        <dbReference type="ARBA" id="ARBA00006783"/>
    </source>
</evidence>
<keyword evidence="4" id="KW-0175">Coiled coil</keyword>
<sequence length="432" mass="48178">MTNTTTPRTSPFVPNSETVGHLYSSPLRFPSDMQVSLVSMHERNSRNSPFISQSLKDRVSLPPAGSSHTEVQSAALINHPEENKEFSWSILPLQDLLDLPENASAQSAQFESSTGAVPSEDHAKSANWQEWADELISVDVALEPNWSELINDIDFTDPKPKELKPSSDILVQQPQNHQHQHAHYGENLTAANPLATVPSTKPRMRWTQELHEAFVDAVNQLGGSERATPKGVLKKMNVEGLTIYHVKSHLQKYRTARYKPESSEGTSEKKLNPIEKMNSLDLSTDKSMGITEALRLQMEVQKRLHEQLEIQRNLQLRIEEQGRYLQMMFEKQRKLEDEKLKASSSTMDERSAPSLNGTQSSAENDKSEVLEQDHAKTGTGGSNANVTPKEIDQDGSRKQKAPENSSSKDVDSNNGQSGVQPTKRARVDQTAA</sequence>
<dbReference type="STRING" id="3775.A0A1Q3CRX9"/>
<protein>
    <submittedName>
        <fullName evidence="9">Myb_DNA-binding domain-containing protein/Myb_CC_LHEQLE domain-containing protein</fullName>
    </submittedName>
</protein>
<feature type="compositionally biased region" description="Basic and acidic residues" evidence="7">
    <location>
        <begin position="389"/>
        <end position="411"/>
    </location>
</feature>
<evidence type="ECO:0000313" key="10">
    <source>
        <dbReference type="Proteomes" id="UP000187406"/>
    </source>
</evidence>
<accession>A0A1Q3CRX9</accession>
<dbReference type="InParanoid" id="A0A1Q3CRX9"/>
<evidence type="ECO:0000259" key="8">
    <source>
        <dbReference type="PROSITE" id="PS51294"/>
    </source>
</evidence>
<dbReference type="GO" id="GO:0003700">
    <property type="term" value="F:DNA-binding transcription factor activity"/>
    <property type="evidence" value="ECO:0007669"/>
    <property type="project" value="InterPro"/>
</dbReference>
<evidence type="ECO:0000313" key="9">
    <source>
        <dbReference type="EMBL" id="GAV82999.1"/>
    </source>
</evidence>
<feature type="compositionally biased region" description="Basic and acidic residues" evidence="7">
    <location>
        <begin position="336"/>
        <end position="351"/>
    </location>
</feature>
<dbReference type="InterPro" id="IPR046955">
    <property type="entry name" value="PHR1-like"/>
</dbReference>
<dbReference type="InterPro" id="IPR017930">
    <property type="entry name" value="Myb_dom"/>
</dbReference>
<dbReference type="InterPro" id="IPR006447">
    <property type="entry name" value="Myb_dom_plants"/>
</dbReference>
<dbReference type="InterPro" id="IPR001005">
    <property type="entry name" value="SANT/Myb"/>
</dbReference>
<dbReference type="GO" id="GO:0003677">
    <property type="term" value="F:DNA binding"/>
    <property type="evidence" value="ECO:0007669"/>
    <property type="project" value="UniProtKB-KW"/>
</dbReference>
<keyword evidence="6" id="KW-0539">Nucleus</keyword>
<organism evidence="9 10">
    <name type="scientific">Cephalotus follicularis</name>
    <name type="common">Albany pitcher plant</name>
    <dbReference type="NCBI Taxonomy" id="3775"/>
    <lineage>
        <taxon>Eukaryota</taxon>
        <taxon>Viridiplantae</taxon>
        <taxon>Streptophyta</taxon>
        <taxon>Embryophyta</taxon>
        <taxon>Tracheophyta</taxon>
        <taxon>Spermatophyta</taxon>
        <taxon>Magnoliopsida</taxon>
        <taxon>eudicotyledons</taxon>
        <taxon>Gunneridae</taxon>
        <taxon>Pentapetalae</taxon>
        <taxon>rosids</taxon>
        <taxon>fabids</taxon>
        <taxon>Oxalidales</taxon>
        <taxon>Cephalotaceae</taxon>
        <taxon>Cephalotus</taxon>
    </lineage>
</organism>